<sequence length="86" mass="9917">MDEPVQCNFYVPRGLRTTWTMLEWTKLSHRRRTGKGQSSALRSLEFLTSLAEADWKSYSPPLSLDHCGFRFWVSGSSGKCPNSFWV</sequence>
<keyword evidence="2" id="KW-1185">Reference proteome</keyword>
<dbReference type="EMBL" id="JAAARO010000009">
    <property type="protein sequence ID" value="KAF5742798.1"/>
    <property type="molecule type" value="Genomic_DNA"/>
</dbReference>
<dbReference type="InParanoid" id="A0A7J7D928"/>
<comment type="caution">
    <text evidence="1">The sequence shown here is derived from an EMBL/GenBank/DDBJ whole genome shotgun (WGS) entry which is preliminary data.</text>
</comment>
<organism evidence="1 2">
    <name type="scientific">Tripterygium wilfordii</name>
    <name type="common">Thunder God vine</name>
    <dbReference type="NCBI Taxonomy" id="458696"/>
    <lineage>
        <taxon>Eukaryota</taxon>
        <taxon>Viridiplantae</taxon>
        <taxon>Streptophyta</taxon>
        <taxon>Embryophyta</taxon>
        <taxon>Tracheophyta</taxon>
        <taxon>Spermatophyta</taxon>
        <taxon>Magnoliopsida</taxon>
        <taxon>eudicotyledons</taxon>
        <taxon>Gunneridae</taxon>
        <taxon>Pentapetalae</taxon>
        <taxon>rosids</taxon>
        <taxon>fabids</taxon>
        <taxon>Celastrales</taxon>
        <taxon>Celastraceae</taxon>
        <taxon>Tripterygium</taxon>
    </lineage>
</organism>
<dbReference type="AlphaFoldDB" id="A0A7J7D928"/>
<accession>A0A7J7D928</accession>
<protein>
    <submittedName>
        <fullName evidence="1">Uncharacterized protein</fullName>
    </submittedName>
</protein>
<evidence type="ECO:0000313" key="2">
    <source>
        <dbReference type="Proteomes" id="UP000593562"/>
    </source>
</evidence>
<proteinExistence type="predicted"/>
<reference evidence="1 2" key="1">
    <citation type="journal article" date="2020" name="Nat. Commun.">
        <title>Genome of Tripterygium wilfordii and identification of cytochrome P450 involved in triptolide biosynthesis.</title>
        <authorList>
            <person name="Tu L."/>
            <person name="Su P."/>
            <person name="Zhang Z."/>
            <person name="Gao L."/>
            <person name="Wang J."/>
            <person name="Hu T."/>
            <person name="Zhou J."/>
            <person name="Zhang Y."/>
            <person name="Zhao Y."/>
            <person name="Liu Y."/>
            <person name="Song Y."/>
            <person name="Tong Y."/>
            <person name="Lu Y."/>
            <person name="Yang J."/>
            <person name="Xu C."/>
            <person name="Jia M."/>
            <person name="Peters R.J."/>
            <person name="Huang L."/>
            <person name="Gao W."/>
        </authorList>
    </citation>
    <scope>NUCLEOTIDE SEQUENCE [LARGE SCALE GENOMIC DNA]</scope>
    <source>
        <strain evidence="2">cv. XIE 37</strain>
        <tissue evidence="1">Leaf</tissue>
    </source>
</reference>
<gene>
    <name evidence="1" type="ORF">HS088_TW09G00858</name>
</gene>
<dbReference type="Proteomes" id="UP000593562">
    <property type="component" value="Unassembled WGS sequence"/>
</dbReference>
<evidence type="ECO:0000313" key="1">
    <source>
        <dbReference type="EMBL" id="KAF5742798.1"/>
    </source>
</evidence>
<name>A0A7J7D928_TRIWF</name>